<sequence length="514" mass="57309">MSQAGPDSPDDVESAMDVVSMSKSQRSPSALPTNATTLSQLRKSYPVPCLNQMWNDAHADFTIEQLKSAMNELAGLQRYARARAVKLHQHLVDVANSTNTPLQLEKGYDEWMDALRNTELIFVNEEMLSAETLNQRLIEEANNKRKRDEKRRRDKDRKKKKKRRSGIQDDSKDAVAKPPDSLWTSTADYFRFPTAEDLELISPNIDESLCSIPALGKHFPDEWKAIDEAKAPSKKKKKSYQAIVRRFRPKSDIMAVADTNVRKQIIDFDKHLKSQKGLQQLALSRRCIAAIFPLRKQASHIGYGTPVSAATPFRYLAPDADPLVPAPDPATPFSGAPFALAGKDPTPGTPKSVPAIKSFFEERVRSEFKSLGLLPASKAKCVDLGKPENRLDDEVTTHLRMLQKQLRTVNAANIARCGAAYPRASRLASCAEVYDILRAAENNLEQVYKTMNSSSWDVDAATTAIEAYDKAAGEWKKYSQEFGNCGTFYVSKPSDFSGTPRKPKNKSTPKIIST</sequence>
<dbReference type="GO" id="GO:0000124">
    <property type="term" value="C:SAGA complex"/>
    <property type="evidence" value="ECO:0007669"/>
    <property type="project" value="TreeGrafter"/>
</dbReference>
<name>A0A0H5R6V3_9EUKA</name>
<dbReference type="GO" id="GO:0003713">
    <property type="term" value="F:transcription coactivator activity"/>
    <property type="evidence" value="ECO:0007669"/>
    <property type="project" value="TreeGrafter"/>
</dbReference>
<evidence type="ECO:0000313" key="7">
    <source>
        <dbReference type="EMBL" id="CRZ09855.1"/>
    </source>
</evidence>
<dbReference type="GO" id="GO:0006357">
    <property type="term" value="P:regulation of transcription by RNA polymerase II"/>
    <property type="evidence" value="ECO:0007669"/>
    <property type="project" value="TreeGrafter"/>
</dbReference>
<evidence type="ECO:0000256" key="4">
    <source>
        <dbReference type="ARBA" id="ARBA00023163"/>
    </source>
</evidence>
<feature type="region of interest" description="Disordered" evidence="6">
    <location>
        <begin position="1"/>
        <end position="37"/>
    </location>
</feature>
<dbReference type="PANTHER" id="PTHR13556">
    <property type="entry name" value="TRANSCRIPTIONAL ADAPTER 3-RELATED"/>
    <property type="match status" value="1"/>
</dbReference>
<dbReference type="AlphaFoldDB" id="A0A0H5R6V3"/>
<dbReference type="PANTHER" id="PTHR13556:SF2">
    <property type="entry name" value="TRANSCRIPTIONAL ADAPTER 3"/>
    <property type="match status" value="1"/>
</dbReference>
<feature type="compositionally biased region" description="Basic and acidic residues" evidence="6">
    <location>
        <begin position="166"/>
        <end position="175"/>
    </location>
</feature>
<feature type="region of interest" description="Disordered" evidence="6">
    <location>
        <begin position="492"/>
        <end position="514"/>
    </location>
</feature>
<evidence type="ECO:0000256" key="5">
    <source>
        <dbReference type="ARBA" id="ARBA00023242"/>
    </source>
</evidence>
<keyword evidence="5" id="KW-0539">Nucleus</keyword>
<dbReference type="EMBL" id="HACM01009413">
    <property type="protein sequence ID" value="CRZ09855.1"/>
    <property type="molecule type" value="Transcribed_RNA"/>
</dbReference>
<comment type="similarity">
    <text evidence="2">Belongs to the NGG1 family.</text>
</comment>
<feature type="compositionally biased region" description="Basic residues" evidence="6">
    <location>
        <begin position="144"/>
        <end position="165"/>
    </location>
</feature>
<feature type="compositionally biased region" description="Polar residues" evidence="6">
    <location>
        <begin position="21"/>
        <end position="37"/>
    </location>
</feature>
<accession>A0A0H5R6V3</accession>
<evidence type="ECO:0000256" key="6">
    <source>
        <dbReference type="SAM" id="MobiDB-lite"/>
    </source>
</evidence>
<dbReference type="Pfam" id="PF10198">
    <property type="entry name" value="Ada3"/>
    <property type="match status" value="1"/>
</dbReference>
<keyword evidence="4" id="KW-0804">Transcription</keyword>
<evidence type="ECO:0000256" key="1">
    <source>
        <dbReference type="ARBA" id="ARBA00004123"/>
    </source>
</evidence>
<comment type="subcellular location">
    <subcellularLocation>
        <location evidence="1">Nucleus</location>
    </subcellularLocation>
</comment>
<protein>
    <submittedName>
        <fullName evidence="7">Uncharacterized protein</fullName>
    </submittedName>
</protein>
<reference evidence="7" key="1">
    <citation type="submission" date="2015-04" db="EMBL/GenBank/DDBJ databases">
        <title>The genome sequence of the plant pathogenic Rhizarian Plasmodiophora brassicae reveals insights in its biotrophic life cycle and the origin of chitin synthesis.</title>
        <authorList>
            <person name="Schwelm A."/>
            <person name="Fogelqvist J."/>
            <person name="Knaust A."/>
            <person name="Julke S."/>
            <person name="Lilja T."/>
            <person name="Dhandapani V."/>
            <person name="Bonilla-Rosso G."/>
            <person name="Karlsson M."/>
            <person name="Shevchenko A."/>
            <person name="Choi S.R."/>
            <person name="Kim H.G."/>
            <person name="Park J.Y."/>
            <person name="Lim Y.P."/>
            <person name="Ludwig-Muller J."/>
            <person name="Dixelius C."/>
        </authorList>
    </citation>
    <scope>NUCLEOTIDE SEQUENCE</scope>
    <source>
        <tissue evidence="7">Potato root galls</tissue>
    </source>
</reference>
<keyword evidence="3" id="KW-0805">Transcription regulation</keyword>
<evidence type="ECO:0000256" key="3">
    <source>
        <dbReference type="ARBA" id="ARBA00023015"/>
    </source>
</evidence>
<organism evidence="7">
    <name type="scientific">Spongospora subterranea</name>
    <dbReference type="NCBI Taxonomy" id="70186"/>
    <lineage>
        <taxon>Eukaryota</taxon>
        <taxon>Sar</taxon>
        <taxon>Rhizaria</taxon>
        <taxon>Endomyxa</taxon>
        <taxon>Phytomyxea</taxon>
        <taxon>Plasmodiophorida</taxon>
        <taxon>Plasmodiophoridae</taxon>
        <taxon>Spongospora</taxon>
    </lineage>
</organism>
<evidence type="ECO:0000256" key="2">
    <source>
        <dbReference type="ARBA" id="ARBA00005330"/>
    </source>
</evidence>
<dbReference type="GO" id="GO:0005634">
    <property type="term" value="C:nucleus"/>
    <property type="evidence" value="ECO:0007669"/>
    <property type="project" value="UniProtKB-SubCell"/>
</dbReference>
<dbReference type="InterPro" id="IPR019340">
    <property type="entry name" value="Histone_AcTrfase_su3"/>
</dbReference>
<feature type="region of interest" description="Disordered" evidence="6">
    <location>
        <begin position="143"/>
        <end position="179"/>
    </location>
</feature>
<proteinExistence type="inferred from homology"/>